<dbReference type="EMBL" id="DTIN01000011">
    <property type="protein sequence ID" value="HFX13194.1"/>
    <property type="molecule type" value="Genomic_DNA"/>
</dbReference>
<reference evidence="4" key="1">
    <citation type="journal article" date="2020" name="mSystems">
        <title>Genome- and Community-Level Interaction Insights into Carbon Utilization and Element Cycling Functions of Hydrothermarchaeota in Hydrothermal Sediment.</title>
        <authorList>
            <person name="Zhou Z."/>
            <person name="Liu Y."/>
            <person name="Xu W."/>
            <person name="Pan J."/>
            <person name="Luo Z.H."/>
            <person name="Li M."/>
        </authorList>
    </citation>
    <scope>NUCLEOTIDE SEQUENCE [LARGE SCALE GENOMIC DNA]</scope>
    <source>
        <strain evidence="4">SpSt-81</strain>
    </source>
</reference>
<evidence type="ECO:0000313" key="4">
    <source>
        <dbReference type="EMBL" id="HFX13194.1"/>
    </source>
</evidence>
<accession>A0A7C3MIM5</accession>
<dbReference type="Gene3D" id="2.60.120.200">
    <property type="match status" value="1"/>
</dbReference>
<name>A0A7C3MIM5_DICTH</name>
<feature type="domain" description="LamG-like jellyroll fold" evidence="3">
    <location>
        <begin position="94"/>
        <end position="235"/>
    </location>
</feature>
<protein>
    <submittedName>
        <fullName evidence="4">LamG domain-containing protein</fullName>
    </submittedName>
</protein>
<dbReference type="SUPFAM" id="SSF49899">
    <property type="entry name" value="Concanavalin A-like lectins/glucanases"/>
    <property type="match status" value="1"/>
</dbReference>
<proteinExistence type="predicted"/>
<keyword evidence="1" id="KW-0732">Signal</keyword>
<gene>
    <name evidence="4" type="ORF">ENW00_03420</name>
</gene>
<evidence type="ECO:0000256" key="2">
    <source>
        <dbReference type="ARBA" id="ARBA00023157"/>
    </source>
</evidence>
<evidence type="ECO:0000256" key="1">
    <source>
        <dbReference type="ARBA" id="ARBA00022729"/>
    </source>
</evidence>
<dbReference type="SMART" id="SM00560">
    <property type="entry name" value="LamGL"/>
    <property type="match status" value="1"/>
</dbReference>
<evidence type="ECO:0000259" key="3">
    <source>
        <dbReference type="SMART" id="SM00560"/>
    </source>
</evidence>
<comment type="caution">
    <text evidence="4">The sequence shown here is derived from an EMBL/GenBank/DDBJ whole genome shotgun (WGS) entry which is preliminary data.</text>
</comment>
<dbReference type="AlphaFoldDB" id="A0A7C3MIM5"/>
<keyword evidence="2" id="KW-1015">Disulfide bond</keyword>
<dbReference type="Pfam" id="PF13385">
    <property type="entry name" value="Laminin_G_3"/>
    <property type="match status" value="1"/>
</dbReference>
<dbReference type="InterPro" id="IPR013320">
    <property type="entry name" value="ConA-like_dom_sf"/>
</dbReference>
<organism evidence="4">
    <name type="scientific">Dictyoglomus thermophilum</name>
    <dbReference type="NCBI Taxonomy" id="14"/>
    <lineage>
        <taxon>Bacteria</taxon>
        <taxon>Pseudomonadati</taxon>
        <taxon>Dictyoglomota</taxon>
        <taxon>Dictyoglomia</taxon>
        <taxon>Dictyoglomales</taxon>
        <taxon>Dictyoglomaceae</taxon>
        <taxon>Dictyoglomus</taxon>
    </lineage>
</organism>
<dbReference type="PROSITE" id="PS51257">
    <property type="entry name" value="PROKAR_LIPOPROTEIN"/>
    <property type="match status" value="1"/>
</dbReference>
<dbReference type="InterPro" id="IPR006558">
    <property type="entry name" value="LamG-like"/>
</dbReference>
<sequence>MRKIVSLIIITLLIVFLSGCSKPITTSSAVLLAHYKFEEDLSDSVGNYGEGQVCGGKIGEPGGNITYTVGIDGKAVYLDGASGILLPNNLISTYQYSISLWLNAETLSYFTPVFFGAVKKDVPNEWLSIIPGGHDLYDPPSQLAVWSNYNNGQGWYDGKTGYTLETDRWYHIAVTVNNGNIKIYINGEKKFDNGGFPDLFTGKDALFALGVNYWDSPFKGVIDDLRVYNGVLTDSEVLSLATKQ</sequence>